<dbReference type="SUPFAM" id="SSF57889">
    <property type="entry name" value="Cysteine-rich domain"/>
    <property type="match status" value="1"/>
</dbReference>
<dbReference type="InterPro" id="IPR008271">
    <property type="entry name" value="Ser/Thr_kinase_AS"/>
</dbReference>
<evidence type="ECO:0000256" key="24">
    <source>
        <dbReference type="SAM" id="MobiDB-lite"/>
    </source>
</evidence>
<keyword evidence="15 22" id="KW-0067">ATP-binding</keyword>
<dbReference type="PROSITE" id="PS50011">
    <property type="entry name" value="PROTEIN_KINASE_DOM"/>
    <property type="match status" value="1"/>
</dbReference>
<evidence type="ECO:0000256" key="6">
    <source>
        <dbReference type="ARBA" id="ARBA00022490"/>
    </source>
</evidence>
<dbReference type="PROSITE" id="PS51285">
    <property type="entry name" value="AGC_KINASE_CTER"/>
    <property type="match status" value="1"/>
</dbReference>
<accession>A0A7K5N822</accession>
<dbReference type="InterPro" id="IPR011009">
    <property type="entry name" value="Kinase-like_dom_sf"/>
</dbReference>
<protein>
    <recommendedName>
        <fullName evidence="20">Serine/threonine-protein kinase MRCK alpha</fullName>
        <ecNumber evidence="5">2.7.11.1</ecNumber>
    </recommendedName>
    <alternativeName>
        <fullName evidence="21">CDC42-binding protein kinase alpha</fullName>
    </alternativeName>
</protein>
<dbReference type="SMART" id="SM00285">
    <property type="entry name" value="PBD"/>
    <property type="match status" value="1"/>
</dbReference>
<dbReference type="PROSITE" id="PS00479">
    <property type="entry name" value="ZF_DAG_PE_1"/>
    <property type="match status" value="1"/>
</dbReference>
<dbReference type="Pfam" id="PF00780">
    <property type="entry name" value="CNH"/>
    <property type="match status" value="1"/>
</dbReference>
<feature type="non-terminal residue" evidence="31">
    <location>
        <position position="1"/>
    </location>
</feature>
<dbReference type="GO" id="GO:0030027">
    <property type="term" value="C:lamellipodium"/>
    <property type="evidence" value="ECO:0007669"/>
    <property type="project" value="UniProtKB-SubCell"/>
</dbReference>
<reference evidence="31 32" key="1">
    <citation type="submission" date="2019-09" db="EMBL/GenBank/DDBJ databases">
        <title>Bird 10,000 Genomes (B10K) Project - Family phase.</title>
        <authorList>
            <person name="Zhang G."/>
        </authorList>
    </citation>
    <scope>NUCLEOTIDE SEQUENCE [LARGE SCALE GENOMIC DNA]</scope>
    <source>
        <strain evidence="31">B10K-DU-021-33</strain>
        <tissue evidence="31">Mixed tissue sample</tissue>
    </source>
</reference>
<dbReference type="InterPro" id="IPR057529">
    <property type="entry name" value="MRCK/ROCK_PH"/>
</dbReference>
<comment type="caution">
    <text evidence="31">The sequence shown here is derived from an EMBL/GenBank/DDBJ whole genome shotgun (WGS) entry which is preliminary data.</text>
</comment>
<dbReference type="SMART" id="SM00036">
    <property type="entry name" value="CNH"/>
    <property type="match status" value="1"/>
</dbReference>
<evidence type="ECO:0000256" key="22">
    <source>
        <dbReference type="PROSITE-ProRule" id="PRU10141"/>
    </source>
</evidence>
<dbReference type="PANTHER" id="PTHR22988">
    <property type="entry name" value="MYOTONIC DYSTROPHY S/T KINASE-RELATED"/>
    <property type="match status" value="1"/>
</dbReference>
<dbReference type="InterPro" id="IPR050839">
    <property type="entry name" value="Rho-assoc_Ser/Thr_Kinase"/>
</dbReference>
<evidence type="ECO:0000256" key="21">
    <source>
        <dbReference type="ARBA" id="ARBA00076683"/>
    </source>
</evidence>
<comment type="catalytic activity">
    <reaction evidence="18">
        <text>L-threonyl-[protein] + ATP = O-phospho-L-threonyl-[protein] + ADP + H(+)</text>
        <dbReference type="Rhea" id="RHEA:46608"/>
        <dbReference type="Rhea" id="RHEA-COMP:11060"/>
        <dbReference type="Rhea" id="RHEA-COMP:11605"/>
        <dbReference type="ChEBI" id="CHEBI:15378"/>
        <dbReference type="ChEBI" id="CHEBI:30013"/>
        <dbReference type="ChEBI" id="CHEBI:30616"/>
        <dbReference type="ChEBI" id="CHEBI:61977"/>
        <dbReference type="ChEBI" id="CHEBI:456216"/>
        <dbReference type="EC" id="2.7.11.1"/>
    </reaction>
</comment>
<dbReference type="InterPro" id="IPR001849">
    <property type="entry name" value="PH_domain"/>
</dbReference>
<dbReference type="PROSITE" id="PS50003">
    <property type="entry name" value="PH_DOMAIN"/>
    <property type="match status" value="1"/>
</dbReference>
<evidence type="ECO:0000256" key="12">
    <source>
        <dbReference type="ARBA" id="ARBA00022771"/>
    </source>
</evidence>
<keyword evidence="11 22" id="KW-0547">Nucleotide-binding</keyword>
<dbReference type="Pfam" id="PF08826">
    <property type="entry name" value="DMPK_coil"/>
    <property type="match status" value="1"/>
</dbReference>
<dbReference type="EC" id="2.7.11.1" evidence="5"/>
<dbReference type="Gene3D" id="2.30.29.30">
    <property type="entry name" value="Pleckstrin-homology domain (PH domain)/Phosphotyrosine-binding domain (PTB)"/>
    <property type="match status" value="1"/>
</dbReference>
<keyword evidence="7" id="KW-0723">Serine/threonine-protein kinase</keyword>
<evidence type="ECO:0000256" key="4">
    <source>
        <dbReference type="ARBA" id="ARBA00005719"/>
    </source>
</evidence>
<evidence type="ECO:0000256" key="16">
    <source>
        <dbReference type="ARBA" id="ARBA00023054"/>
    </source>
</evidence>
<evidence type="ECO:0000256" key="2">
    <source>
        <dbReference type="ARBA" id="ARBA00004496"/>
    </source>
</evidence>
<feature type="compositionally biased region" description="Low complexity" evidence="24">
    <location>
        <begin position="1701"/>
        <end position="1712"/>
    </location>
</feature>
<dbReference type="Proteomes" id="UP000524558">
    <property type="component" value="Unassembled WGS sequence"/>
</dbReference>
<dbReference type="PROSITE" id="PS50108">
    <property type="entry name" value="CRIB"/>
    <property type="match status" value="1"/>
</dbReference>
<evidence type="ECO:0000256" key="18">
    <source>
        <dbReference type="ARBA" id="ARBA00047899"/>
    </source>
</evidence>
<evidence type="ECO:0000256" key="7">
    <source>
        <dbReference type="ARBA" id="ARBA00022527"/>
    </source>
</evidence>
<evidence type="ECO:0000256" key="23">
    <source>
        <dbReference type="SAM" id="Coils"/>
    </source>
</evidence>
<dbReference type="InterPro" id="IPR002219">
    <property type="entry name" value="PKC_DAG/PE"/>
</dbReference>
<dbReference type="InterPro" id="IPR046349">
    <property type="entry name" value="C1-like_sf"/>
</dbReference>
<dbReference type="SUPFAM" id="SSF56112">
    <property type="entry name" value="Protein kinase-like (PK-like)"/>
    <property type="match status" value="1"/>
</dbReference>
<comment type="similarity">
    <text evidence="4">Belongs to the protein kinase superfamily. AGC Ser/Thr protein kinase family. DMPK subfamily.</text>
</comment>
<evidence type="ECO:0000313" key="31">
    <source>
        <dbReference type="EMBL" id="NWT39035.1"/>
    </source>
</evidence>
<keyword evidence="16 23" id="KW-0175">Coiled coil</keyword>
<dbReference type="FunFam" id="1.10.510.10:FF:000014">
    <property type="entry name" value="Non-specific serine/threonine protein kinase"/>
    <property type="match status" value="1"/>
</dbReference>
<dbReference type="SMART" id="SM00220">
    <property type="entry name" value="S_TKc"/>
    <property type="match status" value="1"/>
</dbReference>
<evidence type="ECO:0000313" key="32">
    <source>
        <dbReference type="Proteomes" id="UP000524558"/>
    </source>
</evidence>
<proteinExistence type="inferred from homology"/>
<dbReference type="Pfam" id="PF00069">
    <property type="entry name" value="Pkinase"/>
    <property type="match status" value="1"/>
</dbReference>
<evidence type="ECO:0000256" key="1">
    <source>
        <dbReference type="ARBA" id="ARBA00001946"/>
    </source>
</evidence>
<keyword evidence="8" id="KW-0597">Phosphoprotein</keyword>
<feature type="domain" description="Phorbol-ester/DAG-type" evidence="27">
    <location>
        <begin position="1017"/>
        <end position="1067"/>
    </location>
</feature>
<sequence>MSGEVRLKQLEQFILDGPTQTNGQCFSVETLLDILICLYDECNNSPLRREKNILEYLEWAKPFTSKVKQMRLHKEDFEILKVIGRGAFGEVAVVKLKNADKVFAMKILNKWEMLKRAETACFREERDVLVNGDNQWITTLHYAFQDENYLVSAAFMYIWMEMQILRDLLTLLSKFEDRLPEDMARFYLAEMVIAIDSVHQLHYVHRDIKPDNILMDMNGHIRLADFGSCLKLMEDGTVQSSVAVGTPDYISPEILQAMEDGKGKYGPECDWWSLGVCMYEMLYGETPFYAESLVETYGKIMNHKERFQFPAQVTDVSESAKDLIRRLICSREHRLGQNGIEDFKNHPFFAGIDWDNIRNCEAPYIPEVSSPTDTSNFDVDDDCLKNSETMPPPSHTAFSGHHLPFVGFTYTSSCVLSDRSCLRLTAGPPSMDLDASIQRTLEDSLATEAYERRIRRLEQEKLELSRKLQESTQTVQALQYSTVDGPITASKDLEIKSLKEEIEKLKKQVTDSGQLEQQLEEASTARRELDDASRQIKAFEKQVRTLKQEREDLNKELAESSDRLKSQAKELKDAHSQRKLAMQEFSEMNERLTDLHSQKQKLARQLRDKEEEMEVVMQKVESLRQELRRTERLKKELEVQAEAAAAEASKDRKLRERSEQYSKQLESEVEGLKQKQIGRSPGVSSIEHQQEITKLKADLEKKSVFYEEELSKREIMHANEIKSLKKELRDAESQQLALKKEIMVLKDKLEKTRRENQSEREEFETEFKQKYEREKILLTEENKKLSNELDKLTTMFERLSMNNRQLEEEMRDLADKKESVAHWEAQITEIIQWVSDEKDARGYLQALASKMTEELEALRNSSLGARATDMPWKMRRFAKLDMSARLELQSALDAEIRAKQAIQDELNKVKASCISTECKLQESEKKNMELLTDIERLKKETEELRSEKGVKHQDSQNSFLAFLNAPTSALDQFERSPSCIPANKGRRVTDHPPRSIHTPTMRTAYIGSGLSAPKPKAHQFVVKSFNTPTKCNQCTSLMVGLIRQGCTCEVCGFSCHVTCADKAPAVCPIPPEQTKGPLGIDPQKGIGTAYEGHVRVPKPAGVKKGWQRALAVICDFKLFLYDVAEGKASQPSVVVSQVIDMRDEEFSVSSVLASDVIHANRKDIPCIFRVTASQLSASSNKCSILILADGENEKSKWVGVLNELHRILKKNKLKDRSVYVPKEAYDSTLPLIKTTQSAAIIDHERIALGNEEGLFVVHVTKDEIIRVGDNKKVHQIELIPNEQLIAVISGRNRHVRLFPMAALDGRETEFYKLAETKGCQSIVSGHVRHGALTCLCVAMKRQVLCYELNQSKTRHKKIKEIQVQGNVQWMSIFSDRLCVGYQSGFLKYPLHGEGSPYSLLHPDDHTLSFVAQQPTDAICAVEISSKEYLLCFSSVGVYVDCQGRRSRQQELMWPATPSSCCYNAPYLSVYSENAIDIFDVNSMEWIQTIPLKKVRPLNTEGSLNLLGLETVRLIYFKNKMAEGDELVVPETSDNSRKQMVRNINNKRRYSFRVPEEERMQQRRSMLRDPEMRNKLISNPTNFNHIAHMGPGDGIQILKDLPMNLRPQESRTVFSGSVSIPSITKSRTEPGRSMSASSGLAARSSAQNGSALRREFSGGSYGAKRQPMASPSDGSLSSGGLDQGSDAPTRDYEREDSDSPRHSTASNSSNLSSPPSPVSPHKTKSLSLESSDHVSWDS</sequence>
<evidence type="ECO:0000256" key="11">
    <source>
        <dbReference type="ARBA" id="ARBA00022741"/>
    </source>
</evidence>
<feature type="compositionally biased region" description="Basic and acidic residues" evidence="24">
    <location>
        <begin position="1687"/>
        <end position="1700"/>
    </location>
</feature>
<organism evidence="31 32">
    <name type="scientific">Chroicocephalus maculipennis</name>
    <name type="common">Brown-hooded gull</name>
    <name type="synonym">Larus maculipennis</name>
    <dbReference type="NCBI Taxonomy" id="287016"/>
    <lineage>
        <taxon>Eukaryota</taxon>
        <taxon>Metazoa</taxon>
        <taxon>Chordata</taxon>
        <taxon>Craniata</taxon>
        <taxon>Vertebrata</taxon>
        <taxon>Euteleostomi</taxon>
        <taxon>Archelosauria</taxon>
        <taxon>Archosauria</taxon>
        <taxon>Dinosauria</taxon>
        <taxon>Saurischia</taxon>
        <taxon>Theropoda</taxon>
        <taxon>Coelurosauria</taxon>
        <taxon>Aves</taxon>
        <taxon>Neognathae</taxon>
        <taxon>Neoaves</taxon>
        <taxon>Charadriiformes</taxon>
        <taxon>Laridae</taxon>
        <taxon>Chroicocephalus</taxon>
    </lineage>
</organism>
<dbReference type="GO" id="GO:0005737">
    <property type="term" value="C:cytoplasm"/>
    <property type="evidence" value="ECO:0007669"/>
    <property type="project" value="UniProtKB-SubCell"/>
</dbReference>
<dbReference type="GO" id="GO:0008270">
    <property type="term" value="F:zinc ion binding"/>
    <property type="evidence" value="ECO:0007669"/>
    <property type="project" value="UniProtKB-KW"/>
</dbReference>
<dbReference type="InterPro" id="IPR000095">
    <property type="entry name" value="CRIB_dom"/>
</dbReference>
<keyword evidence="17" id="KW-0966">Cell projection</keyword>
<dbReference type="Gene3D" id="1.10.510.10">
    <property type="entry name" value="Transferase(Phosphotransferase) domain 1"/>
    <property type="match status" value="1"/>
</dbReference>
<feature type="binding site" evidence="22">
    <location>
        <position position="106"/>
    </location>
    <ligand>
        <name>ATP</name>
        <dbReference type="ChEBI" id="CHEBI:30616"/>
    </ligand>
</feature>
<evidence type="ECO:0000259" key="27">
    <source>
        <dbReference type="PROSITE" id="PS50081"/>
    </source>
</evidence>
<dbReference type="Pfam" id="PF25346">
    <property type="entry name" value="PH_MRCK"/>
    <property type="match status" value="1"/>
</dbReference>
<keyword evidence="9" id="KW-0808">Transferase</keyword>
<comment type="catalytic activity">
    <reaction evidence="19">
        <text>L-seryl-[protein] + ATP = O-phospho-L-seryl-[protein] + ADP + H(+)</text>
        <dbReference type="Rhea" id="RHEA:17989"/>
        <dbReference type="Rhea" id="RHEA-COMP:9863"/>
        <dbReference type="Rhea" id="RHEA-COMP:11604"/>
        <dbReference type="ChEBI" id="CHEBI:15378"/>
        <dbReference type="ChEBI" id="CHEBI:29999"/>
        <dbReference type="ChEBI" id="CHEBI:30616"/>
        <dbReference type="ChEBI" id="CHEBI:83421"/>
        <dbReference type="ChEBI" id="CHEBI:456216"/>
        <dbReference type="EC" id="2.7.11.1"/>
    </reaction>
</comment>
<dbReference type="Gene3D" id="1.20.5.340">
    <property type="match status" value="1"/>
</dbReference>
<dbReference type="SMART" id="SM00109">
    <property type="entry name" value="C1"/>
    <property type="match status" value="1"/>
</dbReference>
<name>A0A7K5N822_CHRMC</name>
<comment type="subcellular location">
    <subcellularLocation>
        <location evidence="3">Cell projection</location>
        <location evidence="3">Lamellipodium</location>
    </subcellularLocation>
    <subcellularLocation>
        <location evidence="2">Cytoplasm</location>
    </subcellularLocation>
</comment>
<evidence type="ECO:0000256" key="5">
    <source>
        <dbReference type="ARBA" id="ARBA00012513"/>
    </source>
</evidence>
<feature type="compositionally biased region" description="Low complexity" evidence="24">
    <location>
        <begin position="1630"/>
        <end position="1645"/>
    </location>
</feature>
<feature type="compositionally biased region" description="Polar residues" evidence="24">
    <location>
        <begin position="1609"/>
        <end position="1624"/>
    </location>
</feature>
<dbReference type="CDD" id="cd01243">
    <property type="entry name" value="PH_MRCK"/>
    <property type="match status" value="1"/>
</dbReference>
<dbReference type="InterPro" id="IPR000719">
    <property type="entry name" value="Prot_kinase_dom"/>
</dbReference>
<evidence type="ECO:0000256" key="20">
    <source>
        <dbReference type="ARBA" id="ARBA00073692"/>
    </source>
</evidence>
<dbReference type="PROSITE" id="PS00108">
    <property type="entry name" value="PROTEIN_KINASE_ST"/>
    <property type="match status" value="1"/>
</dbReference>
<dbReference type="GO" id="GO:0005524">
    <property type="term" value="F:ATP binding"/>
    <property type="evidence" value="ECO:0007669"/>
    <property type="project" value="UniProtKB-UniRule"/>
</dbReference>
<feature type="domain" description="AGC-kinase C-terminal" evidence="30">
    <location>
        <begin position="350"/>
        <end position="420"/>
    </location>
</feature>
<dbReference type="InterPro" id="IPR014930">
    <property type="entry name" value="Myotonic_dystrophy_kinase_coil"/>
</dbReference>
<dbReference type="PROSITE" id="PS00107">
    <property type="entry name" value="PROTEIN_KINASE_ATP"/>
    <property type="match status" value="1"/>
</dbReference>
<evidence type="ECO:0000259" key="28">
    <source>
        <dbReference type="PROSITE" id="PS50108"/>
    </source>
</evidence>
<dbReference type="PROSITE" id="PS50081">
    <property type="entry name" value="ZF_DAG_PE_2"/>
    <property type="match status" value="1"/>
</dbReference>
<feature type="compositionally biased region" description="Low complexity" evidence="24">
    <location>
        <begin position="1669"/>
        <end position="1685"/>
    </location>
</feature>
<keyword evidence="13 31" id="KW-0418">Kinase</keyword>
<dbReference type="Pfam" id="PF00130">
    <property type="entry name" value="C1_1"/>
    <property type="match status" value="1"/>
</dbReference>
<gene>
    <name evidence="31" type="primary">Cdc42bpa</name>
    <name evidence="31" type="ORF">CHRMAC_R05073</name>
</gene>
<dbReference type="PANTHER" id="PTHR22988:SF31">
    <property type="entry name" value="SERINE_THREONINE-PROTEIN KINASE MRCK ALPHA"/>
    <property type="match status" value="1"/>
</dbReference>
<dbReference type="InterPro" id="IPR001180">
    <property type="entry name" value="CNH_dom"/>
</dbReference>
<feature type="non-terminal residue" evidence="31">
    <location>
        <position position="1737"/>
    </location>
</feature>
<evidence type="ECO:0000256" key="17">
    <source>
        <dbReference type="ARBA" id="ARBA00023273"/>
    </source>
</evidence>
<evidence type="ECO:0000259" key="30">
    <source>
        <dbReference type="PROSITE" id="PS51285"/>
    </source>
</evidence>
<dbReference type="GO" id="GO:0031032">
    <property type="term" value="P:actomyosin structure organization"/>
    <property type="evidence" value="ECO:0007669"/>
    <property type="project" value="TreeGrafter"/>
</dbReference>
<evidence type="ECO:0000256" key="15">
    <source>
        <dbReference type="ARBA" id="ARBA00022840"/>
    </source>
</evidence>
<feature type="domain" description="Protein kinase" evidence="26">
    <location>
        <begin position="77"/>
        <end position="349"/>
    </location>
</feature>
<evidence type="ECO:0000259" key="26">
    <source>
        <dbReference type="PROSITE" id="PS50011"/>
    </source>
</evidence>
<dbReference type="CDD" id="cd00132">
    <property type="entry name" value="CRIB"/>
    <property type="match status" value="1"/>
</dbReference>
<keyword evidence="10" id="KW-0479">Metal-binding</keyword>
<dbReference type="SMART" id="SM00133">
    <property type="entry name" value="S_TK_X"/>
    <property type="match status" value="1"/>
</dbReference>
<feature type="region of interest" description="Disordered" evidence="24">
    <location>
        <begin position="1609"/>
        <end position="1737"/>
    </location>
</feature>
<keyword evidence="6" id="KW-0963">Cytoplasm</keyword>
<feature type="coiled-coil region" evidence="23">
    <location>
        <begin position="920"/>
        <end position="947"/>
    </location>
</feature>
<evidence type="ECO:0000259" key="25">
    <source>
        <dbReference type="PROSITE" id="PS50003"/>
    </source>
</evidence>
<dbReference type="PROSITE" id="PS50219">
    <property type="entry name" value="CNH"/>
    <property type="match status" value="1"/>
</dbReference>
<dbReference type="FunFam" id="2.30.29.30:FF:000032">
    <property type="entry name" value="Non-specific serine/threonine protein kinase"/>
    <property type="match status" value="1"/>
</dbReference>
<evidence type="ECO:0000259" key="29">
    <source>
        <dbReference type="PROSITE" id="PS50219"/>
    </source>
</evidence>
<keyword evidence="32" id="KW-1185">Reference proteome</keyword>
<dbReference type="GO" id="GO:0042641">
    <property type="term" value="C:actomyosin"/>
    <property type="evidence" value="ECO:0007669"/>
    <property type="project" value="TreeGrafter"/>
</dbReference>
<evidence type="ECO:0000256" key="19">
    <source>
        <dbReference type="ARBA" id="ARBA00048679"/>
    </source>
</evidence>
<dbReference type="SUPFAM" id="SSF50729">
    <property type="entry name" value="PH domain-like"/>
    <property type="match status" value="1"/>
</dbReference>
<feature type="domain" description="PH" evidence="25">
    <location>
        <begin position="1087"/>
        <end position="1206"/>
    </location>
</feature>
<evidence type="ECO:0000256" key="9">
    <source>
        <dbReference type="ARBA" id="ARBA00022679"/>
    </source>
</evidence>
<dbReference type="InterPro" id="IPR017892">
    <property type="entry name" value="Pkinase_C"/>
</dbReference>
<comment type="cofactor">
    <cofactor evidence="1">
        <name>Mg(2+)</name>
        <dbReference type="ChEBI" id="CHEBI:18420"/>
    </cofactor>
</comment>
<evidence type="ECO:0000256" key="10">
    <source>
        <dbReference type="ARBA" id="ARBA00022723"/>
    </source>
</evidence>
<keyword evidence="12" id="KW-0863">Zinc-finger</keyword>
<feature type="domain" description="CNH" evidence="29">
    <location>
        <begin position="1232"/>
        <end position="1504"/>
    </location>
</feature>
<feature type="domain" description="CRIB" evidence="28">
    <location>
        <begin position="1576"/>
        <end position="1589"/>
    </location>
</feature>
<dbReference type="Pfam" id="PF15796">
    <property type="entry name" value="KELK"/>
    <property type="match status" value="1"/>
</dbReference>
<dbReference type="Pfam" id="PF00433">
    <property type="entry name" value="Pkinase_C"/>
    <property type="match status" value="1"/>
</dbReference>
<feature type="coiled-coil region" evidence="23">
    <location>
        <begin position="714"/>
        <end position="826"/>
    </location>
</feature>
<dbReference type="SUPFAM" id="SSF69322">
    <property type="entry name" value="Tricorn protease domain 2"/>
    <property type="match status" value="1"/>
</dbReference>
<evidence type="ECO:0000256" key="8">
    <source>
        <dbReference type="ARBA" id="ARBA00022553"/>
    </source>
</evidence>
<dbReference type="FunFam" id="1.20.5.340:FF:000010">
    <property type="entry name" value="Non-specific serine/threonine protein kinase"/>
    <property type="match status" value="1"/>
</dbReference>
<dbReference type="FunFam" id="3.30.200.20:FF:001055">
    <property type="entry name" value="Serine/threonine-protein kinase MRCK beta"/>
    <property type="match status" value="1"/>
</dbReference>
<dbReference type="InterPro" id="IPR031597">
    <property type="entry name" value="KELK"/>
</dbReference>
<dbReference type="EMBL" id="VYZF01000253">
    <property type="protein sequence ID" value="NWT39035.1"/>
    <property type="molecule type" value="Genomic_DNA"/>
</dbReference>
<dbReference type="InterPro" id="IPR017441">
    <property type="entry name" value="Protein_kinase_ATP_BS"/>
</dbReference>
<feature type="coiled-coil region" evidence="23">
    <location>
        <begin position="447"/>
        <end position="675"/>
    </location>
</feature>
<dbReference type="InterPro" id="IPR011993">
    <property type="entry name" value="PH-like_dom_sf"/>
</dbReference>
<evidence type="ECO:0000256" key="14">
    <source>
        <dbReference type="ARBA" id="ARBA00022833"/>
    </source>
</evidence>
<dbReference type="SMART" id="SM00233">
    <property type="entry name" value="PH"/>
    <property type="match status" value="1"/>
</dbReference>
<dbReference type="CDD" id="cd20864">
    <property type="entry name" value="C1_MRCKalpha"/>
    <property type="match status" value="1"/>
</dbReference>
<evidence type="ECO:0000256" key="13">
    <source>
        <dbReference type="ARBA" id="ARBA00022777"/>
    </source>
</evidence>
<dbReference type="GO" id="GO:0004674">
    <property type="term" value="F:protein serine/threonine kinase activity"/>
    <property type="evidence" value="ECO:0007669"/>
    <property type="project" value="UniProtKB-KW"/>
</dbReference>
<dbReference type="FunFam" id="3.30.60.20:FF:000005">
    <property type="entry name" value="Non-specific serine/threonine protein kinase"/>
    <property type="match status" value="1"/>
</dbReference>
<dbReference type="Gene3D" id="3.30.60.20">
    <property type="match status" value="1"/>
</dbReference>
<dbReference type="Gene3D" id="3.30.200.20">
    <property type="entry name" value="Phosphorylase Kinase, domain 1"/>
    <property type="match status" value="1"/>
</dbReference>
<dbReference type="InterPro" id="IPR000961">
    <property type="entry name" value="AGC-kinase_C"/>
</dbReference>
<evidence type="ECO:0000256" key="3">
    <source>
        <dbReference type="ARBA" id="ARBA00004510"/>
    </source>
</evidence>
<keyword evidence="14" id="KW-0862">Zinc</keyword>